<dbReference type="InterPro" id="IPR020846">
    <property type="entry name" value="MFS_dom"/>
</dbReference>
<evidence type="ECO:0000256" key="3">
    <source>
        <dbReference type="ARBA" id="ARBA00022989"/>
    </source>
</evidence>
<dbReference type="RefSeq" id="XP_068363194.1">
    <property type="nucleotide sequence ID" value="XM_068501643.1"/>
</dbReference>
<keyword evidence="3 5" id="KW-1133">Transmembrane helix</keyword>
<dbReference type="PROSITE" id="PS00217">
    <property type="entry name" value="SUGAR_TRANSPORT_2"/>
    <property type="match status" value="1"/>
</dbReference>
<evidence type="ECO:0000313" key="7">
    <source>
        <dbReference type="EMBL" id="OHT10058.1"/>
    </source>
</evidence>
<comment type="subcellular location">
    <subcellularLocation>
        <location evidence="1">Membrane</location>
        <topology evidence="1">Multi-pass membrane protein</topology>
    </subcellularLocation>
</comment>
<dbReference type="InterPro" id="IPR005828">
    <property type="entry name" value="MFS_sugar_transport-like"/>
</dbReference>
<dbReference type="InterPro" id="IPR005829">
    <property type="entry name" value="Sugar_transporter_CS"/>
</dbReference>
<dbReference type="InterPro" id="IPR036259">
    <property type="entry name" value="MFS_trans_sf"/>
</dbReference>
<feature type="transmembrane region" description="Helical" evidence="5">
    <location>
        <begin position="46"/>
        <end position="65"/>
    </location>
</feature>
<dbReference type="PROSITE" id="PS50850">
    <property type="entry name" value="MFS"/>
    <property type="match status" value="1"/>
</dbReference>
<dbReference type="GO" id="GO:0016020">
    <property type="term" value="C:membrane"/>
    <property type="evidence" value="ECO:0007669"/>
    <property type="project" value="UniProtKB-SubCell"/>
</dbReference>
<dbReference type="PANTHER" id="PTHR48021">
    <property type="match status" value="1"/>
</dbReference>
<dbReference type="InterPro" id="IPR050549">
    <property type="entry name" value="MFS_Trehalose_Transporter"/>
</dbReference>
<dbReference type="OrthoDB" id="6339427at2759"/>
<dbReference type="VEuPathDB" id="TrichDB:TRFO_20878"/>
<proteinExistence type="predicted"/>
<name>A0A1J4KGA2_9EUKA</name>
<evidence type="ECO:0000256" key="1">
    <source>
        <dbReference type="ARBA" id="ARBA00004141"/>
    </source>
</evidence>
<keyword evidence="8" id="KW-1185">Reference proteome</keyword>
<feature type="domain" description="Major facilitator superfamily (MFS) profile" evidence="6">
    <location>
        <begin position="1"/>
        <end position="298"/>
    </location>
</feature>
<feature type="transmembrane region" description="Helical" evidence="5">
    <location>
        <begin position="180"/>
        <end position="201"/>
    </location>
</feature>
<comment type="caution">
    <text evidence="7">The sequence shown here is derived from an EMBL/GenBank/DDBJ whole genome shotgun (WGS) entry which is preliminary data.</text>
</comment>
<dbReference type="InterPro" id="IPR003663">
    <property type="entry name" value="Sugar/inositol_transpt"/>
</dbReference>
<dbReference type="FunFam" id="1.20.1250.20:FF:000279">
    <property type="entry name" value="Major facilitator superfamily protein"/>
    <property type="match status" value="1"/>
</dbReference>
<dbReference type="GeneID" id="94836347"/>
<sequence>MDNANIKAGLIVRTIQGVFWGALSALAPVYVGEVAPFYARGLFGSLHQLFIILGICLNNILGAFVDWKVLIYVGGAINIILAGSIYIVSDSPTSERLKDKSVKKESLYQKKYARTVISSMTMLFFQQFSGINAILANLSEMMSSSGINLDANLQSALSTFAQFIACFIACFLMDSVGPGILWMASSFGCFLSLIVYGMSLVVATPHWVPVLSTFAYCLFFGLGQGPCPWAIFPMSFPDAVRYEGICWMMFSHWICSFIVCYIHPIFTSMFNEFYAIIIYSICCFGSLIYGGIFLDMKEDRERDDIALL</sequence>
<gene>
    <name evidence="7" type="ORF">TRFO_20878</name>
</gene>
<dbReference type="SUPFAM" id="SSF103473">
    <property type="entry name" value="MFS general substrate transporter"/>
    <property type="match status" value="1"/>
</dbReference>
<feature type="transmembrane region" description="Helical" evidence="5">
    <location>
        <begin position="112"/>
        <end position="135"/>
    </location>
</feature>
<keyword evidence="2 5" id="KW-0812">Transmembrane</keyword>
<dbReference type="AlphaFoldDB" id="A0A1J4KGA2"/>
<keyword evidence="4 5" id="KW-0472">Membrane</keyword>
<dbReference type="Proteomes" id="UP000179807">
    <property type="component" value="Unassembled WGS sequence"/>
</dbReference>
<evidence type="ECO:0000256" key="4">
    <source>
        <dbReference type="ARBA" id="ARBA00023136"/>
    </source>
</evidence>
<organism evidence="7 8">
    <name type="scientific">Tritrichomonas foetus</name>
    <dbReference type="NCBI Taxonomy" id="1144522"/>
    <lineage>
        <taxon>Eukaryota</taxon>
        <taxon>Metamonada</taxon>
        <taxon>Parabasalia</taxon>
        <taxon>Tritrichomonadida</taxon>
        <taxon>Tritrichomonadidae</taxon>
        <taxon>Tritrichomonas</taxon>
    </lineage>
</organism>
<feature type="transmembrane region" description="Helical" evidence="5">
    <location>
        <begin position="273"/>
        <end position="294"/>
    </location>
</feature>
<evidence type="ECO:0000256" key="2">
    <source>
        <dbReference type="ARBA" id="ARBA00022692"/>
    </source>
</evidence>
<feature type="transmembrane region" description="Helical" evidence="5">
    <location>
        <begin position="244"/>
        <end position="267"/>
    </location>
</feature>
<feature type="transmembrane region" description="Helical" evidence="5">
    <location>
        <begin position="155"/>
        <end position="173"/>
    </location>
</feature>
<dbReference type="EMBL" id="MLAK01000623">
    <property type="protein sequence ID" value="OHT10058.1"/>
    <property type="molecule type" value="Genomic_DNA"/>
</dbReference>
<evidence type="ECO:0000313" key="8">
    <source>
        <dbReference type="Proteomes" id="UP000179807"/>
    </source>
</evidence>
<protein>
    <submittedName>
        <fullName evidence="7">Major facilitator superfamily transporter</fullName>
    </submittedName>
</protein>
<dbReference type="PANTHER" id="PTHR48021:SF1">
    <property type="entry name" value="GH07001P-RELATED"/>
    <property type="match status" value="1"/>
</dbReference>
<evidence type="ECO:0000259" key="6">
    <source>
        <dbReference type="PROSITE" id="PS50850"/>
    </source>
</evidence>
<dbReference type="PRINTS" id="PR00171">
    <property type="entry name" value="SUGRTRNSPORT"/>
</dbReference>
<evidence type="ECO:0000256" key="5">
    <source>
        <dbReference type="SAM" id="Phobius"/>
    </source>
</evidence>
<accession>A0A1J4KGA2</accession>
<reference evidence="7" key="1">
    <citation type="submission" date="2016-10" db="EMBL/GenBank/DDBJ databases">
        <authorList>
            <person name="Benchimol M."/>
            <person name="Almeida L.G."/>
            <person name="Vasconcelos A.T."/>
            <person name="Perreira-Neves A."/>
            <person name="Rosa I.A."/>
            <person name="Tasca T."/>
            <person name="Bogo M.R."/>
            <person name="de Souza W."/>
        </authorList>
    </citation>
    <scope>NUCLEOTIDE SEQUENCE [LARGE SCALE GENOMIC DNA]</scope>
    <source>
        <strain evidence="7">K</strain>
    </source>
</reference>
<dbReference type="Pfam" id="PF00083">
    <property type="entry name" value="Sugar_tr"/>
    <property type="match status" value="1"/>
</dbReference>
<feature type="transmembrane region" description="Helical" evidence="5">
    <location>
        <begin position="213"/>
        <end position="232"/>
    </location>
</feature>
<feature type="transmembrane region" description="Helical" evidence="5">
    <location>
        <begin position="71"/>
        <end position="91"/>
    </location>
</feature>
<dbReference type="GO" id="GO:0022857">
    <property type="term" value="F:transmembrane transporter activity"/>
    <property type="evidence" value="ECO:0007669"/>
    <property type="project" value="InterPro"/>
</dbReference>
<dbReference type="Gene3D" id="1.20.1250.20">
    <property type="entry name" value="MFS general substrate transporter like domains"/>
    <property type="match status" value="2"/>
</dbReference>
<feature type="transmembrane region" description="Helical" evidence="5">
    <location>
        <begin position="18"/>
        <end position="39"/>
    </location>
</feature>